<feature type="domain" description="Ig-like" evidence="5">
    <location>
        <begin position="331"/>
        <end position="408"/>
    </location>
</feature>
<dbReference type="AlphaFoldDB" id="A0A158R1A3"/>
<feature type="domain" description="Ig-like" evidence="5">
    <location>
        <begin position="64"/>
        <end position="147"/>
    </location>
</feature>
<keyword evidence="1" id="KW-0732">Signal</keyword>
<keyword evidence="3" id="KW-0393">Immunoglobulin domain</keyword>
<dbReference type="Gene3D" id="2.60.40.10">
    <property type="entry name" value="Immunoglobulins"/>
    <property type="match status" value="5"/>
</dbReference>
<dbReference type="PROSITE" id="PS50853">
    <property type="entry name" value="FN3"/>
    <property type="match status" value="1"/>
</dbReference>
<dbReference type="InterPro" id="IPR036179">
    <property type="entry name" value="Ig-like_dom_sf"/>
</dbReference>
<gene>
    <name evidence="7" type="ORF">NBR_LOCUS13393</name>
</gene>
<keyword evidence="2" id="KW-1015">Disulfide bond</keyword>
<feature type="domain" description="Fibronectin type-III" evidence="6">
    <location>
        <begin position="413"/>
        <end position="507"/>
    </location>
</feature>
<dbReference type="SMART" id="SM00408">
    <property type="entry name" value="IGc2"/>
    <property type="match status" value="4"/>
</dbReference>
<dbReference type="SUPFAM" id="SSF48726">
    <property type="entry name" value="Immunoglobulin"/>
    <property type="match status" value="4"/>
</dbReference>
<keyword evidence="4" id="KW-1133">Transmembrane helix</keyword>
<dbReference type="InterPro" id="IPR003598">
    <property type="entry name" value="Ig_sub2"/>
</dbReference>
<dbReference type="SMART" id="SM00409">
    <property type="entry name" value="IG"/>
    <property type="match status" value="4"/>
</dbReference>
<evidence type="ECO:0000313" key="7">
    <source>
        <dbReference type="EMBL" id="VDL76982.1"/>
    </source>
</evidence>
<dbReference type="InterPro" id="IPR003961">
    <property type="entry name" value="FN3_dom"/>
</dbReference>
<dbReference type="SMART" id="SM00060">
    <property type="entry name" value="FN3"/>
    <property type="match status" value="1"/>
</dbReference>
<dbReference type="PROSITE" id="PS50835">
    <property type="entry name" value="IG_LIKE"/>
    <property type="match status" value="4"/>
</dbReference>
<dbReference type="PANTHER" id="PTHR45080:SF8">
    <property type="entry name" value="IG-LIKE DOMAIN-CONTAINING PROTEIN"/>
    <property type="match status" value="1"/>
</dbReference>
<dbReference type="Proteomes" id="UP000271162">
    <property type="component" value="Unassembled WGS sequence"/>
</dbReference>
<dbReference type="InterPro" id="IPR050958">
    <property type="entry name" value="Cell_Adh-Cytoskel_Orgn"/>
</dbReference>
<dbReference type="STRING" id="27835.A0A158R1A3"/>
<dbReference type="GO" id="GO:0007156">
    <property type="term" value="P:homophilic cell adhesion via plasma membrane adhesion molecules"/>
    <property type="evidence" value="ECO:0007669"/>
    <property type="project" value="TreeGrafter"/>
</dbReference>
<evidence type="ECO:0000259" key="6">
    <source>
        <dbReference type="PROSITE" id="PS50853"/>
    </source>
</evidence>
<dbReference type="GO" id="GO:0005886">
    <property type="term" value="C:plasma membrane"/>
    <property type="evidence" value="ECO:0007669"/>
    <property type="project" value="TreeGrafter"/>
</dbReference>
<dbReference type="InterPro" id="IPR003599">
    <property type="entry name" value="Ig_sub"/>
</dbReference>
<dbReference type="SUPFAM" id="SSF49265">
    <property type="entry name" value="Fibronectin type III"/>
    <property type="match status" value="1"/>
</dbReference>
<dbReference type="WBParaSite" id="NBR_0001339201-mRNA-1">
    <property type="protein sequence ID" value="NBR_0001339201-mRNA-1"/>
    <property type="gene ID" value="NBR_0001339201"/>
</dbReference>
<feature type="transmembrane region" description="Helical" evidence="4">
    <location>
        <begin position="595"/>
        <end position="615"/>
    </location>
</feature>
<accession>A0A158R1A3</accession>
<dbReference type="InterPro" id="IPR013783">
    <property type="entry name" value="Ig-like_fold"/>
</dbReference>
<organism evidence="9">
    <name type="scientific">Nippostrongylus brasiliensis</name>
    <name type="common">Rat hookworm</name>
    <dbReference type="NCBI Taxonomy" id="27835"/>
    <lineage>
        <taxon>Eukaryota</taxon>
        <taxon>Metazoa</taxon>
        <taxon>Ecdysozoa</taxon>
        <taxon>Nematoda</taxon>
        <taxon>Chromadorea</taxon>
        <taxon>Rhabditida</taxon>
        <taxon>Rhabditina</taxon>
        <taxon>Rhabditomorpha</taxon>
        <taxon>Strongyloidea</taxon>
        <taxon>Heligmosomidae</taxon>
        <taxon>Nippostrongylus</taxon>
    </lineage>
</organism>
<proteinExistence type="predicted"/>
<reference evidence="7 8" key="2">
    <citation type="submission" date="2018-11" db="EMBL/GenBank/DDBJ databases">
        <authorList>
            <consortium name="Pathogen Informatics"/>
        </authorList>
    </citation>
    <scope>NUCLEOTIDE SEQUENCE [LARGE SCALE GENOMIC DNA]</scope>
</reference>
<feature type="domain" description="Ig-like" evidence="5">
    <location>
        <begin position="150"/>
        <end position="239"/>
    </location>
</feature>
<dbReference type="Pfam" id="PF00041">
    <property type="entry name" value="fn3"/>
    <property type="match status" value="1"/>
</dbReference>
<protein>
    <submittedName>
        <fullName evidence="9">Down syndrome cell adhesion molecule-like protein Dscam2</fullName>
    </submittedName>
</protein>
<sequence>MDQTLIRLPDFNHFAHRKTRTSLGGAKFSNSINGVSSTKISLLAELGELRGGSAPPEGVMLCGPSPTLLSPTNHDVKYGTIGQPFSVECESDGVPPPEITWLQNEKIVSAGPVLRIDKLESVHEGTYTCLAVNVEGRATSQIDLKFSRTPTFDFVPTNKTVIEGSNLFWRCHADAKPSGIQYSWTFHDRPIKTTETGLRVLIKDGDLSLRDVRKHDRGWYTCSASSPSGEQSHASAFLDVFYAPEPIPLQRQVLTIGYGQSGALTCSVDGNPAPSLYTWSKNGHFVATSTEDTLSIRGEKESDGGIFGCQAENSIGRSPVIETHVIIAEPPAFISRPPPELRAFEGASLNVTCEGFGDPLPIVYWVHSERRISSATLSFSTVSHGDHGVYECVVSNAVATITSTMRLLVERTRPQAATIDRVECVGEEAMSIHWTPGFNGSYAQSFVVYYVSEEDSTEKSLLTTFTTATVADLTPFSKYRIHIESRNQKGSTNSSAVEKYVCSTLPTPSNVRLVDDTELMWDPVEHARSYRVESRSDKMSTYREIGEVLDPSFRVRSDLHHGLSLRVRSLRTPYEPSSPSRSIEFGTYDANLPSMWWAVFGGFLFFVTFLTLYLFSKYGRYVGGRKKRNKHYNDYVRPSPFQPQTETFYEPSLNMTDSGKARHWQETTEGSIVQTQSEDLMEYGYGEESASAVDDMLRDKYMYGAEEVPVQLMNDLRIERLRREFKQSQL</sequence>
<evidence type="ECO:0000313" key="8">
    <source>
        <dbReference type="Proteomes" id="UP000271162"/>
    </source>
</evidence>
<keyword evidence="4" id="KW-0812">Transmembrane</keyword>
<dbReference type="PANTHER" id="PTHR45080">
    <property type="entry name" value="CONTACTIN 5"/>
    <property type="match status" value="1"/>
</dbReference>
<name>A0A158R1A3_NIPBR</name>
<keyword evidence="4" id="KW-0472">Membrane</keyword>
<dbReference type="InterPro" id="IPR036116">
    <property type="entry name" value="FN3_sf"/>
</dbReference>
<evidence type="ECO:0000256" key="3">
    <source>
        <dbReference type="ARBA" id="ARBA00023319"/>
    </source>
</evidence>
<feature type="domain" description="Ig-like" evidence="5">
    <location>
        <begin position="244"/>
        <end position="328"/>
    </location>
</feature>
<dbReference type="InterPro" id="IPR007110">
    <property type="entry name" value="Ig-like_dom"/>
</dbReference>
<dbReference type="EMBL" id="UYSL01021025">
    <property type="protein sequence ID" value="VDL76982.1"/>
    <property type="molecule type" value="Genomic_DNA"/>
</dbReference>
<dbReference type="OMA" id="FWHCHAN"/>
<reference evidence="9" key="1">
    <citation type="submission" date="2016-04" db="UniProtKB">
        <authorList>
            <consortium name="WormBaseParasite"/>
        </authorList>
    </citation>
    <scope>IDENTIFICATION</scope>
</reference>
<dbReference type="CDD" id="cd00063">
    <property type="entry name" value="FN3"/>
    <property type="match status" value="1"/>
</dbReference>
<dbReference type="Pfam" id="PF13927">
    <property type="entry name" value="Ig_3"/>
    <property type="match status" value="4"/>
</dbReference>
<keyword evidence="8" id="KW-1185">Reference proteome</keyword>
<evidence type="ECO:0000256" key="2">
    <source>
        <dbReference type="ARBA" id="ARBA00023157"/>
    </source>
</evidence>
<evidence type="ECO:0000256" key="4">
    <source>
        <dbReference type="SAM" id="Phobius"/>
    </source>
</evidence>
<evidence type="ECO:0000259" key="5">
    <source>
        <dbReference type="PROSITE" id="PS50835"/>
    </source>
</evidence>
<evidence type="ECO:0000313" key="9">
    <source>
        <dbReference type="WBParaSite" id="NBR_0001339201-mRNA-1"/>
    </source>
</evidence>
<evidence type="ECO:0000256" key="1">
    <source>
        <dbReference type="ARBA" id="ARBA00022729"/>
    </source>
</evidence>